<feature type="compositionally biased region" description="Basic and acidic residues" evidence="4">
    <location>
        <begin position="456"/>
        <end position="467"/>
    </location>
</feature>
<sequence length="544" mass="60897">MAEGSKTPVEHTSAPAAPSTPGSRTSLTSDNFPARGKDSKDAHFRRGRIFTETRQMMRHCSRKMLVVASRGHQRAGHAPTKHTRPGLHKCRYSVDIITEDQGRPVESEARGPTHEENDPAIQGVPGMSLPNPHRYPAFAMRSVAEPPFNNDIYLSLGDALISNEAFRYMTATSYDPNYEAWMRDESLNMALETLRLDEDCEMSNIDIANSTFAQLFYFAKMCGDGDSPTYDHYRARFQNKRWIFVVVNNGIGEVATDGTNGSHWSLLVLDRGRLAMHYYDSLYVGSYDFQMLGYDIGAGLLSILGEKLDGWTFTAERHSPYQVRDNLYDDDVGPCGPVVYTMTKVLVQHIKRSQDLGEENECVIGLEAGFGNLFGSFFNSLQVRLEMQHAIMSWRCRLDAERLRDSHDQAAVLNEDVVLLHVPPEALDIAPRPPLFVQPQASQSDTRSSHKRRLSPNHDDTTHRDDTAVSEDGLLLFDVSDSELSTTPSTPTNADLKDNQGNDLLPDENAGHLRKPDAVDNNQTDDEDEDDNSSYASEDEDDET</sequence>
<evidence type="ECO:0000256" key="4">
    <source>
        <dbReference type="SAM" id="MobiDB-lite"/>
    </source>
</evidence>
<feature type="compositionally biased region" description="Basic and acidic residues" evidence="4">
    <location>
        <begin position="35"/>
        <end position="44"/>
    </location>
</feature>
<dbReference type="Gene3D" id="3.40.395.10">
    <property type="entry name" value="Adenoviral Proteinase, Chain A"/>
    <property type="match status" value="1"/>
</dbReference>
<evidence type="ECO:0000259" key="5">
    <source>
        <dbReference type="PROSITE" id="PS50600"/>
    </source>
</evidence>
<dbReference type="SUPFAM" id="SSF54001">
    <property type="entry name" value="Cysteine proteinases"/>
    <property type="match status" value="1"/>
</dbReference>
<evidence type="ECO:0000256" key="3">
    <source>
        <dbReference type="ARBA" id="ARBA00022801"/>
    </source>
</evidence>
<feature type="region of interest" description="Disordered" evidence="4">
    <location>
        <begin position="1"/>
        <end position="47"/>
    </location>
</feature>
<keyword evidence="2" id="KW-0645">Protease</keyword>
<proteinExistence type="inferred from homology"/>
<comment type="caution">
    <text evidence="6">The sequence shown here is derived from an EMBL/GenBank/DDBJ whole genome shotgun (WGS) entry which is preliminary data.</text>
</comment>
<dbReference type="PROSITE" id="PS50600">
    <property type="entry name" value="ULP_PROTEASE"/>
    <property type="match status" value="1"/>
</dbReference>
<accession>A0A9W8Y0G0</accession>
<feature type="domain" description="Ubiquitin-like protease family profile" evidence="5">
    <location>
        <begin position="159"/>
        <end position="346"/>
    </location>
</feature>
<dbReference type="GO" id="GO:0006508">
    <property type="term" value="P:proteolysis"/>
    <property type="evidence" value="ECO:0007669"/>
    <property type="project" value="UniProtKB-KW"/>
</dbReference>
<feature type="compositionally biased region" description="Acidic residues" evidence="4">
    <location>
        <begin position="523"/>
        <end position="544"/>
    </location>
</feature>
<evidence type="ECO:0000313" key="6">
    <source>
        <dbReference type="EMBL" id="KAJ4362064.1"/>
    </source>
</evidence>
<dbReference type="GO" id="GO:0019783">
    <property type="term" value="F:ubiquitin-like protein peptidase activity"/>
    <property type="evidence" value="ECO:0007669"/>
    <property type="project" value="UniProtKB-ARBA"/>
</dbReference>
<dbReference type="OrthoDB" id="3687719at2759"/>
<keyword evidence="3" id="KW-0378">Hydrolase</keyword>
<organism evidence="6 7">
    <name type="scientific">Neocucurbitaria cava</name>
    <dbReference type="NCBI Taxonomy" id="798079"/>
    <lineage>
        <taxon>Eukaryota</taxon>
        <taxon>Fungi</taxon>
        <taxon>Dikarya</taxon>
        <taxon>Ascomycota</taxon>
        <taxon>Pezizomycotina</taxon>
        <taxon>Dothideomycetes</taxon>
        <taxon>Pleosporomycetidae</taxon>
        <taxon>Pleosporales</taxon>
        <taxon>Pleosporineae</taxon>
        <taxon>Cucurbitariaceae</taxon>
        <taxon>Neocucurbitaria</taxon>
    </lineage>
</organism>
<feature type="region of interest" description="Disordered" evidence="4">
    <location>
        <begin position="430"/>
        <end position="469"/>
    </location>
</feature>
<dbReference type="Proteomes" id="UP001140560">
    <property type="component" value="Unassembled WGS sequence"/>
</dbReference>
<evidence type="ECO:0000256" key="1">
    <source>
        <dbReference type="ARBA" id="ARBA00005234"/>
    </source>
</evidence>
<feature type="compositionally biased region" description="Basic and acidic residues" evidence="4">
    <location>
        <begin position="509"/>
        <end position="518"/>
    </location>
</feature>
<name>A0A9W8Y0G0_9PLEO</name>
<feature type="region of interest" description="Disordered" evidence="4">
    <location>
        <begin position="482"/>
        <end position="544"/>
    </location>
</feature>
<feature type="compositionally biased region" description="Basic and acidic residues" evidence="4">
    <location>
        <begin position="101"/>
        <end position="117"/>
    </location>
</feature>
<gene>
    <name evidence="6" type="ORF">N0V83_011006</name>
</gene>
<keyword evidence="7" id="KW-1185">Reference proteome</keyword>
<dbReference type="AlphaFoldDB" id="A0A9W8Y0G0"/>
<feature type="compositionally biased region" description="Polar residues" evidence="4">
    <location>
        <begin position="20"/>
        <end position="31"/>
    </location>
</feature>
<dbReference type="EMBL" id="JAPEUY010000022">
    <property type="protein sequence ID" value="KAJ4362064.1"/>
    <property type="molecule type" value="Genomic_DNA"/>
</dbReference>
<feature type="compositionally biased region" description="Polar residues" evidence="4">
    <location>
        <begin position="482"/>
        <end position="493"/>
    </location>
</feature>
<comment type="similarity">
    <text evidence="1">Belongs to the peptidase C48 family.</text>
</comment>
<feature type="region of interest" description="Disordered" evidence="4">
    <location>
        <begin position="101"/>
        <end position="128"/>
    </location>
</feature>
<reference evidence="6" key="1">
    <citation type="submission" date="2022-10" db="EMBL/GenBank/DDBJ databases">
        <title>Tapping the CABI collections for fungal endophytes: first genome assemblies for Collariella, Neodidymelliopsis, Ascochyta clinopodiicola, Didymella pomorum, Didymosphaeria variabile, Neocosmospora piperis and Neocucurbitaria cava.</title>
        <authorList>
            <person name="Hill R."/>
        </authorList>
    </citation>
    <scope>NUCLEOTIDE SEQUENCE</scope>
    <source>
        <strain evidence="6">IMI 356814</strain>
    </source>
</reference>
<evidence type="ECO:0000256" key="2">
    <source>
        <dbReference type="ARBA" id="ARBA00022670"/>
    </source>
</evidence>
<protein>
    <recommendedName>
        <fullName evidence="5">Ubiquitin-like protease family profile domain-containing protein</fullName>
    </recommendedName>
</protein>
<dbReference type="InterPro" id="IPR003653">
    <property type="entry name" value="Peptidase_C48_C"/>
</dbReference>
<evidence type="ECO:0000313" key="7">
    <source>
        <dbReference type="Proteomes" id="UP001140560"/>
    </source>
</evidence>
<dbReference type="InterPro" id="IPR038765">
    <property type="entry name" value="Papain-like_cys_pep_sf"/>
</dbReference>
<dbReference type="GO" id="GO:0008234">
    <property type="term" value="F:cysteine-type peptidase activity"/>
    <property type="evidence" value="ECO:0007669"/>
    <property type="project" value="InterPro"/>
</dbReference>